<dbReference type="InterPro" id="IPR013785">
    <property type="entry name" value="Aldolase_TIM"/>
</dbReference>
<dbReference type="GO" id="GO:0005737">
    <property type="term" value="C:cytoplasm"/>
    <property type="evidence" value="ECO:0007669"/>
    <property type="project" value="TreeGrafter"/>
</dbReference>
<evidence type="ECO:0000256" key="6">
    <source>
        <dbReference type="ARBA" id="ARBA00047334"/>
    </source>
</evidence>
<evidence type="ECO:0000256" key="8">
    <source>
        <dbReference type="ARBA" id="ARBA00047883"/>
    </source>
</evidence>
<accession>A0AAD0P257</accession>
<dbReference type="InterPro" id="IPR022998">
    <property type="entry name" value="ThiamineP_synth_TenI"/>
</dbReference>
<feature type="binding site" evidence="9">
    <location>
        <position position="156"/>
    </location>
    <ligand>
        <name>4-amino-2-methyl-5-(diphosphooxymethyl)pyrimidine</name>
        <dbReference type="ChEBI" id="CHEBI:57841"/>
    </ligand>
</feature>
<keyword evidence="3 9" id="KW-0479">Metal-binding</keyword>
<comment type="catalytic activity">
    <reaction evidence="6 9">
        <text>4-methyl-5-(2-phosphooxyethyl)-thiazole + 4-amino-2-methyl-5-(diphosphooxymethyl)pyrimidine + H(+) = thiamine phosphate + diphosphate</text>
        <dbReference type="Rhea" id="RHEA:22328"/>
        <dbReference type="ChEBI" id="CHEBI:15378"/>
        <dbReference type="ChEBI" id="CHEBI:33019"/>
        <dbReference type="ChEBI" id="CHEBI:37575"/>
        <dbReference type="ChEBI" id="CHEBI:57841"/>
        <dbReference type="ChEBI" id="CHEBI:58296"/>
        <dbReference type="EC" id="2.5.1.3"/>
    </reaction>
</comment>
<comment type="cofactor">
    <cofactor evidence="9">
        <name>Mg(2+)</name>
        <dbReference type="ChEBI" id="CHEBI:18420"/>
    </cofactor>
    <text evidence="9">Binds 1 Mg(2+) ion per subunit.</text>
</comment>
<feature type="binding site" evidence="9">
    <location>
        <position position="127"/>
    </location>
    <ligand>
        <name>4-amino-2-methyl-5-(diphosphooxymethyl)pyrimidine</name>
        <dbReference type="ChEBI" id="CHEBI:57841"/>
    </ligand>
</feature>
<reference evidence="11 12" key="1">
    <citation type="submission" date="2017-06" db="EMBL/GenBank/DDBJ databases">
        <title>Complete genome sequence of Paenibacillus odorifer CBA7130.</title>
        <authorList>
            <person name="Nam Y.-D."/>
            <person name="Kang J."/>
            <person name="Chung W.-H."/>
        </authorList>
    </citation>
    <scope>NUCLEOTIDE SEQUENCE [LARGE SCALE GENOMIC DNA]</scope>
    <source>
        <strain evidence="11 12">CBA7130</strain>
    </source>
</reference>
<feature type="binding site" evidence="9">
    <location>
        <begin position="153"/>
        <end position="155"/>
    </location>
    <ligand>
        <name>2-[(2R,5Z)-2-carboxy-4-methylthiazol-5(2H)-ylidene]ethyl phosphate</name>
        <dbReference type="ChEBI" id="CHEBI:62899"/>
    </ligand>
</feature>
<keyword evidence="4 9" id="KW-0460">Magnesium</keyword>
<feature type="binding site" evidence="9">
    <location>
        <position position="90"/>
    </location>
    <ligand>
        <name>Mg(2+)</name>
        <dbReference type="ChEBI" id="CHEBI:18420"/>
    </ligand>
</feature>
<dbReference type="Proteomes" id="UP000249163">
    <property type="component" value="Chromosome"/>
</dbReference>
<dbReference type="GO" id="GO:0009228">
    <property type="term" value="P:thiamine biosynthetic process"/>
    <property type="evidence" value="ECO:0007669"/>
    <property type="project" value="UniProtKB-KW"/>
</dbReference>
<evidence type="ECO:0000256" key="3">
    <source>
        <dbReference type="ARBA" id="ARBA00022723"/>
    </source>
</evidence>
<sequence length="225" mass="24083">MPSLREAVFLFLLTYREVRERRSRVVQAEIHLISDGKLQQRHFVELAVTVQTWVDYIHLRDKQCPARELLAAAQELLAAGMPATKLIINDRIDVALAAGAAGIQLACHSLSPDTARRIAPQLRLGRSVHSPEEAANASEQGADYCLFGHVFPSDSKLGLPARGLELLAETVKTSSIPVIAIGGISPANAAQIIRKGAAGVAVMSGICGADDPYEAAKAIHKAVHS</sequence>
<name>A0AAD0P257_9BACL</name>
<feature type="domain" description="Thiamine phosphate synthase/TenI" evidence="10">
    <location>
        <begin position="31"/>
        <end position="206"/>
    </location>
</feature>
<proteinExistence type="inferred from homology"/>
<comment type="caution">
    <text evidence="9">Lacks conserved residue(s) required for the propagation of feature annotation.</text>
</comment>
<dbReference type="PANTHER" id="PTHR20857:SF22">
    <property type="entry name" value="THIAZOLE TAUTOMERASE"/>
    <property type="match status" value="1"/>
</dbReference>
<comment type="function">
    <text evidence="9">Condenses 4-methyl-5-(beta-hydroxyethyl)thiazole monophosphate (THZ-P) and 2-methyl-4-amino-5-hydroxymethyl pyrimidine pyrophosphate (HMP-PP) to form thiamine monophosphate (TMP).</text>
</comment>
<dbReference type="SUPFAM" id="SSF51391">
    <property type="entry name" value="Thiamin phosphate synthase"/>
    <property type="match status" value="1"/>
</dbReference>
<dbReference type="Pfam" id="PF02581">
    <property type="entry name" value="TMP-TENI"/>
    <property type="match status" value="1"/>
</dbReference>
<evidence type="ECO:0000256" key="5">
    <source>
        <dbReference type="ARBA" id="ARBA00022977"/>
    </source>
</evidence>
<keyword evidence="5 9" id="KW-0784">Thiamine biosynthesis</keyword>
<dbReference type="GO" id="GO:0000287">
    <property type="term" value="F:magnesium ion binding"/>
    <property type="evidence" value="ECO:0007669"/>
    <property type="project" value="UniProtKB-UniRule"/>
</dbReference>
<dbReference type="AlphaFoldDB" id="A0AAD0P257"/>
<dbReference type="InterPro" id="IPR034291">
    <property type="entry name" value="TMP_synthase"/>
</dbReference>
<comment type="similarity">
    <text evidence="9">Belongs to the thiamine-phosphate synthase family.</text>
</comment>
<comment type="catalytic activity">
    <reaction evidence="7 9">
        <text>2-(2-carboxy-4-methylthiazol-5-yl)ethyl phosphate + 4-amino-2-methyl-5-(diphosphooxymethyl)pyrimidine + 2 H(+) = thiamine phosphate + CO2 + diphosphate</text>
        <dbReference type="Rhea" id="RHEA:47848"/>
        <dbReference type="ChEBI" id="CHEBI:15378"/>
        <dbReference type="ChEBI" id="CHEBI:16526"/>
        <dbReference type="ChEBI" id="CHEBI:33019"/>
        <dbReference type="ChEBI" id="CHEBI:37575"/>
        <dbReference type="ChEBI" id="CHEBI:57841"/>
        <dbReference type="ChEBI" id="CHEBI:62890"/>
        <dbReference type="EC" id="2.5.1.3"/>
    </reaction>
</comment>
<evidence type="ECO:0000256" key="2">
    <source>
        <dbReference type="ARBA" id="ARBA00022679"/>
    </source>
</evidence>
<dbReference type="EC" id="2.5.1.3" evidence="9"/>
<comment type="catalytic activity">
    <reaction evidence="8 9">
        <text>2-[(2R,5Z)-2-carboxy-4-methylthiazol-5(2H)-ylidene]ethyl phosphate + 4-amino-2-methyl-5-(diphosphooxymethyl)pyrimidine + 2 H(+) = thiamine phosphate + CO2 + diphosphate</text>
        <dbReference type="Rhea" id="RHEA:47844"/>
        <dbReference type="ChEBI" id="CHEBI:15378"/>
        <dbReference type="ChEBI" id="CHEBI:16526"/>
        <dbReference type="ChEBI" id="CHEBI:33019"/>
        <dbReference type="ChEBI" id="CHEBI:37575"/>
        <dbReference type="ChEBI" id="CHEBI:57841"/>
        <dbReference type="ChEBI" id="CHEBI:62899"/>
        <dbReference type="EC" id="2.5.1.3"/>
    </reaction>
</comment>
<organism evidence="11 12">
    <name type="scientific">Paenibacillus odorifer</name>
    <dbReference type="NCBI Taxonomy" id="189426"/>
    <lineage>
        <taxon>Bacteria</taxon>
        <taxon>Bacillati</taxon>
        <taxon>Bacillota</taxon>
        <taxon>Bacilli</taxon>
        <taxon>Bacillales</taxon>
        <taxon>Paenibacillaceae</taxon>
        <taxon>Paenibacillus</taxon>
    </lineage>
</organism>
<comment type="pathway">
    <text evidence="1 9">Cofactor biosynthesis; thiamine diphosphate biosynthesis; thiamine phosphate from 4-amino-2-methyl-5-diphosphomethylpyrimidine and 4-methyl-5-(2-phosphoethyl)-thiazole: step 1/1.</text>
</comment>
<dbReference type="EMBL" id="CP021965">
    <property type="protein sequence ID" value="AWV32804.1"/>
    <property type="molecule type" value="Genomic_DNA"/>
</dbReference>
<protein>
    <recommendedName>
        <fullName evidence="9">Thiamine-phosphate synthase</fullName>
        <shortName evidence="9">TP synthase</shortName>
        <shortName evidence="9">TPS</shortName>
        <ecNumber evidence="9">2.5.1.3</ecNumber>
    </recommendedName>
    <alternativeName>
        <fullName evidence="9">Thiamine-phosphate pyrophosphorylase</fullName>
        <shortName evidence="9">TMP pyrophosphorylase</shortName>
        <shortName evidence="9">TMP-PPase</shortName>
    </alternativeName>
</protein>
<dbReference type="GO" id="GO:0009229">
    <property type="term" value="P:thiamine diphosphate biosynthetic process"/>
    <property type="evidence" value="ECO:0007669"/>
    <property type="project" value="UniProtKB-UniRule"/>
</dbReference>
<evidence type="ECO:0000256" key="9">
    <source>
        <dbReference type="HAMAP-Rule" id="MF_00097"/>
    </source>
</evidence>
<feature type="binding site" evidence="9">
    <location>
        <position position="183"/>
    </location>
    <ligand>
        <name>2-[(2R,5Z)-2-carboxy-4-methylthiazol-5(2H)-ylidene]ethyl phosphate</name>
        <dbReference type="ChEBI" id="CHEBI:62899"/>
    </ligand>
</feature>
<evidence type="ECO:0000313" key="12">
    <source>
        <dbReference type="Proteomes" id="UP000249163"/>
    </source>
</evidence>
<dbReference type="HAMAP" id="MF_00097">
    <property type="entry name" value="TMP_synthase"/>
    <property type="match status" value="1"/>
</dbReference>
<dbReference type="InterPro" id="IPR036206">
    <property type="entry name" value="ThiamineP_synth_sf"/>
</dbReference>
<dbReference type="CDD" id="cd00564">
    <property type="entry name" value="TMP_TenI"/>
    <property type="match status" value="1"/>
</dbReference>
<dbReference type="PANTHER" id="PTHR20857">
    <property type="entry name" value="THIAMINE-PHOSPHATE PYROPHOSPHORYLASE"/>
    <property type="match status" value="1"/>
</dbReference>
<evidence type="ECO:0000256" key="1">
    <source>
        <dbReference type="ARBA" id="ARBA00005165"/>
    </source>
</evidence>
<evidence type="ECO:0000259" key="10">
    <source>
        <dbReference type="Pfam" id="PF02581"/>
    </source>
</evidence>
<evidence type="ECO:0000256" key="4">
    <source>
        <dbReference type="ARBA" id="ARBA00022842"/>
    </source>
</evidence>
<evidence type="ECO:0000256" key="7">
    <source>
        <dbReference type="ARBA" id="ARBA00047851"/>
    </source>
</evidence>
<keyword evidence="2 9" id="KW-0808">Transferase</keyword>
<feature type="binding site" evidence="9">
    <location>
        <position position="89"/>
    </location>
    <ligand>
        <name>4-amino-2-methyl-5-(diphosphooxymethyl)pyrimidine</name>
        <dbReference type="ChEBI" id="CHEBI:57841"/>
    </ligand>
</feature>
<gene>
    <name evidence="9" type="primary">thiE</name>
    <name evidence="11" type="ORF">CD191_09315</name>
</gene>
<dbReference type="GO" id="GO:0004789">
    <property type="term" value="F:thiamine-phosphate diphosphorylase activity"/>
    <property type="evidence" value="ECO:0007669"/>
    <property type="project" value="UniProtKB-UniRule"/>
</dbReference>
<evidence type="ECO:0000313" key="11">
    <source>
        <dbReference type="EMBL" id="AWV32804.1"/>
    </source>
</evidence>
<dbReference type="Gene3D" id="3.20.20.70">
    <property type="entry name" value="Aldolase class I"/>
    <property type="match status" value="1"/>
</dbReference>